<dbReference type="RefSeq" id="WP_102921387.1">
    <property type="nucleotide sequence ID" value="NZ_JACHJF010000008.1"/>
</dbReference>
<dbReference type="AlphaFoldDB" id="A0A7W8BDN3"/>
<feature type="chain" id="PRO_5031445566" evidence="1">
    <location>
        <begin position="31"/>
        <end position="110"/>
    </location>
</feature>
<dbReference type="Proteomes" id="UP000528608">
    <property type="component" value="Unassembled WGS sequence"/>
</dbReference>
<accession>A0A7W8BDN3</accession>
<keyword evidence="1" id="KW-0732">Signal</keyword>
<organism evidence="2 3">
    <name type="scientific">Streptomyces eurocidicus</name>
    <name type="common">Streptoverticillium eurocidicus</name>
    <dbReference type="NCBI Taxonomy" id="66423"/>
    <lineage>
        <taxon>Bacteria</taxon>
        <taxon>Bacillati</taxon>
        <taxon>Actinomycetota</taxon>
        <taxon>Actinomycetes</taxon>
        <taxon>Kitasatosporales</taxon>
        <taxon>Streptomycetaceae</taxon>
        <taxon>Streptomyces</taxon>
    </lineage>
</organism>
<protein>
    <submittedName>
        <fullName evidence="2">Molybdopterin-biosynthesis enzyme MoeA-like protein</fullName>
    </submittedName>
</protein>
<gene>
    <name evidence="2" type="ORF">FHS36_002967</name>
</gene>
<sequence length="110" mass="11281">MHTLTRLGRFAVTAGAALVLATGLTTSAQAASGTFSYTSTNGEEYVFDNPQNGECRLLVEGARVADNGTGAKATFYTEPGDCESAVVATLPPGMAKSFEGGAIPRSVQFG</sequence>
<comment type="caution">
    <text evidence="2">The sequence shown here is derived from an EMBL/GenBank/DDBJ whole genome shotgun (WGS) entry which is preliminary data.</text>
</comment>
<evidence type="ECO:0000256" key="1">
    <source>
        <dbReference type="SAM" id="SignalP"/>
    </source>
</evidence>
<evidence type="ECO:0000313" key="2">
    <source>
        <dbReference type="EMBL" id="MBB5119534.1"/>
    </source>
</evidence>
<evidence type="ECO:0000313" key="3">
    <source>
        <dbReference type="Proteomes" id="UP000528608"/>
    </source>
</evidence>
<reference evidence="2 3" key="1">
    <citation type="submission" date="2020-08" db="EMBL/GenBank/DDBJ databases">
        <title>Genomic Encyclopedia of Type Strains, Phase III (KMG-III): the genomes of soil and plant-associated and newly described type strains.</title>
        <authorList>
            <person name="Whitman W."/>
        </authorList>
    </citation>
    <scope>NUCLEOTIDE SEQUENCE [LARGE SCALE GENOMIC DNA]</scope>
    <source>
        <strain evidence="2 3">CECT 3259</strain>
    </source>
</reference>
<name>A0A7W8BDN3_STREU</name>
<feature type="signal peptide" evidence="1">
    <location>
        <begin position="1"/>
        <end position="30"/>
    </location>
</feature>
<dbReference type="EMBL" id="JACHJF010000008">
    <property type="protein sequence ID" value="MBB5119534.1"/>
    <property type="molecule type" value="Genomic_DNA"/>
</dbReference>
<proteinExistence type="predicted"/>
<dbReference type="OrthoDB" id="4285926at2"/>